<reference evidence="2" key="3">
    <citation type="submission" date="2025-09" db="UniProtKB">
        <authorList>
            <consortium name="Ensembl"/>
        </authorList>
    </citation>
    <scope>IDENTIFICATION</scope>
</reference>
<protein>
    <submittedName>
        <fullName evidence="2">Uncharacterized protein</fullName>
    </submittedName>
</protein>
<keyword evidence="3" id="KW-1185">Reference proteome</keyword>
<dbReference type="Ensembl" id="ENSPLOT00000008822.1">
    <property type="protein sequence ID" value="ENSPLOP00000007988.1"/>
    <property type="gene ID" value="ENSPLOG00000005852.1"/>
</dbReference>
<feature type="chain" id="PRO_5034490238" evidence="1">
    <location>
        <begin position="18"/>
        <end position="61"/>
    </location>
</feature>
<dbReference type="OMA" id="CMVMSFK"/>
<reference evidence="2" key="1">
    <citation type="journal article" date="2019" name="bioRxiv">
        <title>Long live the king: chromosome-level assembly of the lion (Panthera leo) using linked-read, Hi-C, and long read data.</title>
        <authorList>
            <person name="Armstrong E.E."/>
            <person name="Taylor R.W."/>
            <person name="Miller D.E."/>
            <person name="Kaelin C."/>
            <person name="Barsh G."/>
            <person name="Hadly E.A."/>
            <person name="Petrov D."/>
        </authorList>
    </citation>
    <scope>NUCLEOTIDE SEQUENCE [LARGE SCALE GENOMIC DNA]</scope>
</reference>
<dbReference type="AlphaFoldDB" id="A0A8C8WR94"/>
<accession>A0A8C8WR94</accession>
<evidence type="ECO:0000256" key="1">
    <source>
        <dbReference type="SAM" id="SignalP"/>
    </source>
</evidence>
<name>A0A8C8WR94_PANLE</name>
<reference evidence="2" key="2">
    <citation type="submission" date="2025-08" db="UniProtKB">
        <authorList>
            <consortium name="Ensembl"/>
        </authorList>
    </citation>
    <scope>IDENTIFICATION</scope>
</reference>
<dbReference type="Proteomes" id="UP000694399">
    <property type="component" value="Chromosome C2"/>
</dbReference>
<sequence>MYISILFASLLVPVTDNFFISVPHSCKTFEDIEKACLGCSLHPSVHLLVVKCSCMVMSFKS</sequence>
<organism evidence="2 3">
    <name type="scientific">Panthera leo</name>
    <name type="common">Lion</name>
    <dbReference type="NCBI Taxonomy" id="9689"/>
    <lineage>
        <taxon>Eukaryota</taxon>
        <taxon>Metazoa</taxon>
        <taxon>Chordata</taxon>
        <taxon>Craniata</taxon>
        <taxon>Vertebrata</taxon>
        <taxon>Euteleostomi</taxon>
        <taxon>Mammalia</taxon>
        <taxon>Eutheria</taxon>
        <taxon>Laurasiatheria</taxon>
        <taxon>Carnivora</taxon>
        <taxon>Feliformia</taxon>
        <taxon>Felidae</taxon>
        <taxon>Pantherinae</taxon>
        <taxon>Panthera</taxon>
    </lineage>
</organism>
<dbReference type="GeneTree" id="ENSGT00990000205119"/>
<feature type="signal peptide" evidence="1">
    <location>
        <begin position="1"/>
        <end position="17"/>
    </location>
</feature>
<evidence type="ECO:0000313" key="2">
    <source>
        <dbReference type="Ensembl" id="ENSPLOP00000007988.1"/>
    </source>
</evidence>
<evidence type="ECO:0000313" key="3">
    <source>
        <dbReference type="Proteomes" id="UP000694399"/>
    </source>
</evidence>
<proteinExistence type="predicted"/>
<keyword evidence="1" id="KW-0732">Signal</keyword>